<evidence type="ECO:0000313" key="5">
    <source>
        <dbReference type="Proteomes" id="UP001549366"/>
    </source>
</evidence>
<dbReference type="PRINTS" id="PR00455">
    <property type="entry name" value="HTHTETR"/>
</dbReference>
<dbReference type="Proteomes" id="UP001549366">
    <property type="component" value="Unassembled WGS sequence"/>
</dbReference>
<evidence type="ECO:0000256" key="2">
    <source>
        <dbReference type="PROSITE-ProRule" id="PRU00335"/>
    </source>
</evidence>
<dbReference type="SUPFAM" id="SSF48498">
    <property type="entry name" value="Tetracyclin repressor-like, C-terminal domain"/>
    <property type="match status" value="1"/>
</dbReference>
<organism evidence="4 5">
    <name type="scientific">Endozoicomonas lisbonensis</name>
    <dbReference type="NCBI Taxonomy" id="3120522"/>
    <lineage>
        <taxon>Bacteria</taxon>
        <taxon>Pseudomonadati</taxon>
        <taxon>Pseudomonadota</taxon>
        <taxon>Gammaproteobacteria</taxon>
        <taxon>Oceanospirillales</taxon>
        <taxon>Endozoicomonadaceae</taxon>
        <taxon>Endozoicomonas</taxon>
    </lineage>
</organism>
<dbReference type="PROSITE" id="PS50977">
    <property type="entry name" value="HTH_TETR_2"/>
    <property type="match status" value="1"/>
</dbReference>
<dbReference type="Gene3D" id="1.10.357.10">
    <property type="entry name" value="Tetracycline Repressor, domain 2"/>
    <property type="match status" value="1"/>
</dbReference>
<dbReference type="PANTHER" id="PTHR30055">
    <property type="entry name" value="HTH-TYPE TRANSCRIPTIONAL REGULATOR RUTR"/>
    <property type="match status" value="1"/>
</dbReference>
<dbReference type="InterPro" id="IPR009057">
    <property type="entry name" value="Homeodomain-like_sf"/>
</dbReference>
<dbReference type="SUPFAM" id="SSF46689">
    <property type="entry name" value="Homeodomain-like"/>
    <property type="match status" value="1"/>
</dbReference>
<dbReference type="InterPro" id="IPR050109">
    <property type="entry name" value="HTH-type_TetR-like_transc_reg"/>
</dbReference>
<dbReference type="Pfam" id="PF00440">
    <property type="entry name" value="TetR_N"/>
    <property type="match status" value="1"/>
</dbReference>
<dbReference type="RefSeq" id="WP_354008203.1">
    <property type="nucleotide sequence ID" value="NZ_JBEWTA010000001.1"/>
</dbReference>
<dbReference type="EMBL" id="JBEWTB010000002">
    <property type="protein sequence ID" value="MET4758096.1"/>
    <property type="molecule type" value="Genomic_DNA"/>
</dbReference>
<keyword evidence="1 2" id="KW-0238">DNA-binding</keyword>
<sequence>MSRYHHGNLRQVLLTEARRQLHESGADKLSLRALARAVGVSQTAPYRHFADKEALLVSLMTDGFSELDKHVCKAEQASANVDDELVNAGLAFVEFASSNPELYKLMFGPLLARKEICPQLKTMALNSLGRLQGIISRKLQSADQELIWQTTLNATALVHGHARMCINGMPACNPVTGKPIDLRRALKAFADGINACNELL</sequence>
<evidence type="ECO:0000313" key="4">
    <source>
        <dbReference type="EMBL" id="MET4758096.1"/>
    </source>
</evidence>
<protein>
    <submittedName>
        <fullName evidence="4">AcrR family transcriptional regulator</fullName>
    </submittedName>
</protein>
<dbReference type="InterPro" id="IPR036271">
    <property type="entry name" value="Tet_transcr_reg_TetR-rel_C_sf"/>
</dbReference>
<evidence type="ECO:0000256" key="1">
    <source>
        <dbReference type="ARBA" id="ARBA00023125"/>
    </source>
</evidence>
<comment type="caution">
    <text evidence="4">The sequence shown here is derived from an EMBL/GenBank/DDBJ whole genome shotgun (WGS) entry which is preliminary data.</text>
</comment>
<keyword evidence="5" id="KW-1185">Reference proteome</keyword>
<reference evidence="4 5" key="1">
    <citation type="submission" date="2024-06" db="EMBL/GenBank/DDBJ databases">
        <title>Genomic Encyclopedia of Type Strains, Phase V (KMG-V): Genome sequencing to study the core and pangenomes of soil and plant-associated prokaryotes.</title>
        <authorList>
            <person name="Whitman W."/>
        </authorList>
    </citation>
    <scope>NUCLEOTIDE SEQUENCE [LARGE SCALE GENOMIC DNA]</scope>
    <source>
        <strain evidence="4 5">NE40</strain>
    </source>
</reference>
<dbReference type="PANTHER" id="PTHR30055:SF220">
    <property type="entry name" value="TETR-FAMILY REGULATORY PROTEIN"/>
    <property type="match status" value="1"/>
</dbReference>
<feature type="domain" description="HTH tetR-type" evidence="3">
    <location>
        <begin position="7"/>
        <end position="67"/>
    </location>
</feature>
<proteinExistence type="predicted"/>
<gene>
    <name evidence="4" type="ORF">V5J35_003288</name>
</gene>
<name>A0ABV2SK05_9GAMM</name>
<dbReference type="InterPro" id="IPR001647">
    <property type="entry name" value="HTH_TetR"/>
</dbReference>
<feature type="DNA-binding region" description="H-T-H motif" evidence="2">
    <location>
        <begin position="30"/>
        <end position="49"/>
    </location>
</feature>
<evidence type="ECO:0000259" key="3">
    <source>
        <dbReference type="PROSITE" id="PS50977"/>
    </source>
</evidence>
<accession>A0ABV2SK05</accession>